<feature type="region of interest" description="Disordered" evidence="1">
    <location>
        <begin position="499"/>
        <end position="523"/>
    </location>
</feature>
<accession>A0A0C2YGB7</accession>
<evidence type="ECO:0000313" key="2">
    <source>
        <dbReference type="EMBL" id="KIM48768.1"/>
    </source>
</evidence>
<evidence type="ECO:0000313" key="3">
    <source>
        <dbReference type="Proteomes" id="UP000053424"/>
    </source>
</evidence>
<reference evidence="2 3" key="1">
    <citation type="submission" date="2014-04" db="EMBL/GenBank/DDBJ databases">
        <authorList>
            <consortium name="DOE Joint Genome Institute"/>
            <person name="Kuo A."/>
            <person name="Gay G."/>
            <person name="Dore J."/>
            <person name="Kohler A."/>
            <person name="Nagy L.G."/>
            <person name="Floudas D."/>
            <person name="Copeland A."/>
            <person name="Barry K.W."/>
            <person name="Cichocki N."/>
            <person name="Veneault-Fourrey C."/>
            <person name="LaButti K."/>
            <person name="Lindquist E.A."/>
            <person name="Lipzen A."/>
            <person name="Lundell T."/>
            <person name="Morin E."/>
            <person name="Murat C."/>
            <person name="Sun H."/>
            <person name="Tunlid A."/>
            <person name="Henrissat B."/>
            <person name="Grigoriev I.V."/>
            <person name="Hibbett D.S."/>
            <person name="Martin F."/>
            <person name="Nordberg H.P."/>
            <person name="Cantor M.N."/>
            <person name="Hua S.X."/>
        </authorList>
    </citation>
    <scope>NUCLEOTIDE SEQUENCE [LARGE SCALE GENOMIC DNA]</scope>
    <source>
        <strain evidence="3">h7</strain>
    </source>
</reference>
<dbReference type="Proteomes" id="UP000053424">
    <property type="component" value="Unassembled WGS sequence"/>
</dbReference>
<evidence type="ECO:0000256" key="1">
    <source>
        <dbReference type="SAM" id="MobiDB-lite"/>
    </source>
</evidence>
<name>A0A0C2YGB7_HEBCY</name>
<keyword evidence="3" id="KW-1185">Reference proteome</keyword>
<dbReference type="STRING" id="686832.A0A0C2YGB7"/>
<reference evidence="3" key="2">
    <citation type="submission" date="2015-01" db="EMBL/GenBank/DDBJ databases">
        <title>Evolutionary Origins and Diversification of the Mycorrhizal Mutualists.</title>
        <authorList>
            <consortium name="DOE Joint Genome Institute"/>
            <consortium name="Mycorrhizal Genomics Consortium"/>
            <person name="Kohler A."/>
            <person name="Kuo A."/>
            <person name="Nagy L.G."/>
            <person name="Floudas D."/>
            <person name="Copeland A."/>
            <person name="Barry K.W."/>
            <person name="Cichocki N."/>
            <person name="Veneault-Fourrey C."/>
            <person name="LaButti K."/>
            <person name="Lindquist E.A."/>
            <person name="Lipzen A."/>
            <person name="Lundell T."/>
            <person name="Morin E."/>
            <person name="Murat C."/>
            <person name="Riley R."/>
            <person name="Ohm R."/>
            <person name="Sun H."/>
            <person name="Tunlid A."/>
            <person name="Henrissat B."/>
            <person name="Grigoriev I.V."/>
            <person name="Hibbett D.S."/>
            <person name="Martin F."/>
        </authorList>
    </citation>
    <scope>NUCLEOTIDE SEQUENCE [LARGE SCALE GENOMIC DNA]</scope>
    <source>
        <strain evidence="3">h7</strain>
    </source>
</reference>
<dbReference type="OrthoDB" id="1638493at2759"/>
<dbReference type="HOGENOM" id="CLU_477327_0_0_1"/>
<organism evidence="2 3">
    <name type="scientific">Hebeloma cylindrosporum</name>
    <dbReference type="NCBI Taxonomy" id="76867"/>
    <lineage>
        <taxon>Eukaryota</taxon>
        <taxon>Fungi</taxon>
        <taxon>Dikarya</taxon>
        <taxon>Basidiomycota</taxon>
        <taxon>Agaricomycotina</taxon>
        <taxon>Agaricomycetes</taxon>
        <taxon>Agaricomycetidae</taxon>
        <taxon>Agaricales</taxon>
        <taxon>Agaricineae</taxon>
        <taxon>Hymenogastraceae</taxon>
        <taxon>Hebeloma</taxon>
    </lineage>
</organism>
<gene>
    <name evidence="2" type="ORF">M413DRAFT_85695</name>
</gene>
<feature type="compositionally biased region" description="Low complexity" evidence="1">
    <location>
        <begin position="499"/>
        <end position="515"/>
    </location>
</feature>
<dbReference type="EMBL" id="KN831768">
    <property type="protein sequence ID" value="KIM48768.1"/>
    <property type="molecule type" value="Genomic_DNA"/>
</dbReference>
<proteinExistence type="predicted"/>
<protein>
    <submittedName>
        <fullName evidence="2">Uncharacterized protein</fullName>
    </submittedName>
</protein>
<sequence length="569" mass="62042">MSLALTIHPLDNDLNMYGELDAGSAYSLSGHVSLSVTSPYSFFEARKTARLLLQSVSLTFEGQSEIFTPSTGYSSLRLCSITRELAPSTPIELSNEGHEEDADPCVWNIIFNLPIPGWLPATTALGIEEIGVRYALYATAKFTNLDEEQTPATWSIASLCAPFRSRIKSSYAQTSVNICRFISAPKSEATELSLLNYLVNSTPTAPSNPEADVDRIPAGVLSKIQVLASVPEYLDVNSNALPLTLRLRTKDLVEEECKKLQVTEVEVDIVQQEKCRYRPTRAYLSRFPVPAKDLQPPNVPLLEPHPVSFIYDAGLFSSSPSSECATRTFSLLPAEESGKYKLDDQNYVFAGDATPGALPTWYTMDTTLPFVQRSTSRWAKYDSDEAEHEALEWAGPKELRPTSSGPLYSVTHEVSISLTCTYDLKGKGGPVVRERLSFKVPLTFGKVAPRLVWAPVLVDSSENAPILTPAPGSSGAPNLPAYTELYDADGERRVDYSTPLPLYTPRSSTSLSTTSAEGQPIDVSVPSANEATTTNVNAYHGVNIDGDAEKRHTAVLLQDVDVEGSDLAL</sequence>
<dbReference type="AlphaFoldDB" id="A0A0C2YGB7"/>